<name>A0A1B6NUH2_9ZZZZ</name>
<accession>A0A1B6NUH2</accession>
<reference evidence="1" key="1">
    <citation type="submission" date="2013-11" db="EMBL/GenBank/DDBJ databases">
        <title>Microbial diversity, functional groups and degradation webs in Northern and Southern Mediterranean and Red Sea marine crude oil polluted sites.</title>
        <authorList>
            <person name="Daffonchio D."/>
            <person name="Mapelli F."/>
            <person name="Ferrer M."/>
            <person name="Richter M."/>
            <person name="Cherif A."/>
            <person name="Malkawi H.I."/>
            <person name="Yakimov M.M."/>
            <person name="Abdel-Fattah Y.R."/>
            <person name="Blaghen M."/>
            <person name="Golyshin P.N."/>
            <person name="Kalogerakis N."/>
            <person name="Boon N."/>
            <person name="Magagnini M."/>
            <person name="Fava F."/>
        </authorList>
    </citation>
    <scope>NUCLEOTIDE SEQUENCE</scope>
</reference>
<gene>
    <name evidence="1" type="ORF">MGSAQ_002117</name>
</gene>
<feature type="non-terminal residue" evidence="1">
    <location>
        <position position="1"/>
    </location>
</feature>
<protein>
    <submittedName>
        <fullName evidence="1">Uncharacterized protein</fullName>
    </submittedName>
</protein>
<dbReference type="AlphaFoldDB" id="A0A1B6NUH2"/>
<proteinExistence type="predicted"/>
<evidence type="ECO:0000313" key="1">
    <source>
        <dbReference type="EMBL" id="KTF06387.1"/>
    </source>
</evidence>
<organism evidence="1">
    <name type="scientific">marine sediment metagenome</name>
    <dbReference type="NCBI Taxonomy" id="412755"/>
    <lineage>
        <taxon>unclassified sequences</taxon>
        <taxon>metagenomes</taxon>
        <taxon>ecological metagenomes</taxon>
    </lineage>
</organism>
<sequence length="20" mass="2298">TGILRLVDNVAHDIEHLRLL</sequence>
<comment type="caution">
    <text evidence="1">The sequence shown here is derived from an EMBL/GenBank/DDBJ whole genome shotgun (WGS) entry which is preliminary data.</text>
</comment>
<dbReference type="EMBL" id="AYSL01001182">
    <property type="protein sequence ID" value="KTF06387.1"/>
    <property type="molecule type" value="Genomic_DNA"/>
</dbReference>